<dbReference type="OrthoDB" id="9782798at2"/>
<protein>
    <submittedName>
        <fullName evidence="2">Antitermination regulator</fullName>
    </submittedName>
</protein>
<sequence length="425" mass="47088">MVERHIPPPLRFLLAARRSELHGLESLAVTCELAVHVSALVHALQKERGYSNLTLCSAQNGVPQDGKARTLSGLAQESARVEADVRRFLDGLAATAPHAGNKARLLNCIAFALFRLDELPALRRQVRDVSVPADEADARYTQIISSLLAVVFEAADSALDPGVTRLLVALLNFMQGKELSGQERATGVIGFTNGFFTDPQKARMLGLAAHQARSFDIYAQYAEDAALQRWESIQQQGQPVERLRDMAQRTSADQRVDGTLAELWFELCTARIDAMRDVESLLAQALARQCERRIVETRQELDDRQLLLSRYADHASGRAPSMVFSVQSRPLDTPPADGVGSVLERSILEMMREQTLHMQRTDDALNTVRVALEERKRIDRAKRLLINQYGLTEQAAHERLQRAAMDGGLSLADVARQVIGQLGPN</sequence>
<proteinExistence type="predicted"/>
<dbReference type="EMBL" id="PREU01000012">
    <property type="protein sequence ID" value="PPA73929.1"/>
    <property type="molecule type" value="Genomic_DNA"/>
</dbReference>
<evidence type="ECO:0000313" key="2">
    <source>
        <dbReference type="EMBL" id="PPA73929.1"/>
    </source>
</evidence>
<dbReference type="Pfam" id="PF03861">
    <property type="entry name" value="ANTAR"/>
    <property type="match status" value="1"/>
</dbReference>
<dbReference type="GO" id="GO:0003723">
    <property type="term" value="F:RNA binding"/>
    <property type="evidence" value="ECO:0007669"/>
    <property type="project" value="InterPro"/>
</dbReference>
<reference evidence="2 3" key="1">
    <citation type="submission" date="2018-02" db="EMBL/GenBank/DDBJ databases">
        <title>Draft Genome of Achromobacter spanius stain 6.</title>
        <authorList>
            <person name="Gunasekera T.S."/>
            <person name="Radwan O."/>
            <person name="Ruiz O.N."/>
        </authorList>
    </citation>
    <scope>NUCLEOTIDE SEQUENCE [LARGE SCALE GENOMIC DNA]</scope>
    <source>
        <strain evidence="2 3">6</strain>
    </source>
</reference>
<dbReference type="InterPro" id="IPR005561">
    <property type="entry name" value="ANTAR"/>
</dbReference>
<dbReference type="RefSeq" id="WP_104145072.1">
    <property type="nucleotide sequence ID" value="NZ_PREU01000012.1"/>
</dbReference>
<dbReference type="PROSITE" id="PS50921">
    <property type="entry name" value="ANTAR"/>
    <property type="match status" value="1"/>
</dbReference>
<dbReference type="AlphaFoldDB" id="A0A2S5GLQ8"/>
<dbReference type="InterPro" id="IPR013587">
    <property type="entry name" value="Nitrate/nitrite_sensing"/>
</dbReference>
<evidence type="ECO:0000313" key="3">
    <source>
        <dbReference type="Proteomes" id="UP000239990"/>
    </source>
</evidence>
<comment type="caution">
    <text evidence="2">The sequence shown here is derived from an EMBL/GenBank/DDBJ whole genome shotgun (WGS) entry which is preliminary data.</text>
</comment>
<dbReference type="SMART" id="SM01012">
    <property type="entry name" value="ANTAR"/>
    <property type="match status" value="1"/>
</dbReference>
<feature type="domain" description="ANTAR" evidence="1">
    <location>
        <begin position="358"/>
        <end position="419"/>
    </location>
</feature>
<accession>A0A2S5GLQ8</accession>
<dbReference type="SUPFAM" id="SSF52172">
    <property type="entry name" value="CheY-like"/>
    <property type="match status" value="1"/>
</dbReference>
<name>A0A2S5GLQ8_9BURK</name>
<evidence type="ECO:0000259" key="1">
    <source>
        <dbReference type="PROSITE" id="PS50921"/>
    </source>
</evidence>
<dbReference type="InterPro" id="IPR011006">
    <property type="entry name" value="CheY-like_superfamily"/>
</dbReference>
<dbReference type="Pfam" id="PF08376">
    <property type="entry name" value="NIT"/>
    <property type="match status" value="1"/>
</dbReference>
<dbReference type="InterPro" id="IPR036388">
    <property type="entry name" value="WH-like_DNA-bd_sf"/>
</dbReference>
<dbReference type="Gene3D" id="1.10.10.10">
    <property type="entry name" value="Winged helix-like DNA-binding domain superfamily/Winged helix DNA-binding domain"/>
    <property type="match status" value="1"/>
</dbReference>
<dbReference type="Proteomes" id="UP000239990">
    <property type="component" value="Unassembled WGS sequence"/>
</dbReference>
<organism evidence="2 3">
    <name type="scientific">Achromobacter spanius</name>
    <dbReference type="NCBI Taxonomy" id="217203"/>
    <lineage>
        <taxon>Bacteria</taxon>
        <taxon>Pseudomonadati</taxon>
        <taxon>Pseudomonadota</taxon>
        <taxon>Betaproteobacteria</taxon>
        <taxon>Burkholderiales</taxon>
        <taxon>Alcaligenaceae</taxon>
        <taxon>Achromobacter</taxon>
    </lineage>
</organism>
<gene>
    <name evidence="2" type="ORF">C4E15_23245</name>
</gene>